<feature type="transmembrane region" description="Helical" evidence="5">
    <location>
        <begin position="195"/>
        <end position="216"/>
    </location>
</feature>
<gene>
    <name evidence="7" type="ORF">EHS13_35240</name>
</gene>
<feature type="transmembrane region" description="Helical" evidence="5">
    <location>
        <begin position="124"/>
        <end position="145"/>
    </location>
</feature>
<evidence type="ECO:0000259" key="6">
    <source>
        <dbReference type="Pfam" id="PF04932"/>
    </source>
</evidence>
<dbReference type="GO" id="GO:0016020">
    <property type="term" value="C:membrane"/>
    <property type="evidence" value="ECO:0007669"/>
    <property type="project" value="UniProtKB-SubCell"/>
</dbReference>
<dbReference type="Proteomes" id="UP000426246">
    <property type="component" value="Chromosome"/>
</dbReference>
<feature type="transmembrane region" description="Helical" evidence="5">
    <location>
        <begin position="248"/>
        <end position="266"/>
    </location>
</feature>
<evidence type="ECO:0000256" key="3">
    <source>
        <dbReference type="ARBA" id="ARBA00022989"/>
    </source>
</evidence>
<evidence type="ECO:0000313" key="7">
    <source>
        <dbReference type="EMBL" id="QGQ99747.1"/>
    </source>
</evidence>
<evidence type="ECO:0000313" key="8">
    <source>
        <dbReference type="Proteomes" id="UP000426246"/>
    </source>
</evidence>
<dbReference type="InterPro" id="IPR051533">
    <property type="entry name" value="WaaL-like"/>
</dbReference>
<feature type="transmembrane region" description="Helical" evidence="5">
    <location>
        <begin position="157"/>
        <end position="175"/>
    </location>
</feature>
<keyword evidence="2 5" id="KW-0812">Transmembrane</keyword>
<sequence length="780" mass="89231">MRRGFQMKAAAQEKSLKSPLIEGQFLKEKESLVFWASIIFIILFLFTAPFSYKTGPGLFNGYTETYEGRIYGAIIWSSIFLLVLSVSLWNKWRLRNWRDVLSVAVWTIPLFYLLSLIPAASQQLASNMVLISSLYAIFFLFGSYLTQGKLGSTIIQLAIVLAGYYIVLYGYMNMFGNAFYYNAVMFDQGLRITSIFQYANAYAAFLLAIFFASLYLVVSSRKWYWVMAHSMMLVPIMSSFWLTQSRGAYVLLPVIFVLILPFVSFLRQLQMSLYLIISIILGVSLTGKLIDIATPINTSNAQLYETGHATNKYSVFSHTSWPGWSRLVLVSCIMAVIASLIHYYVIPFILRKLNNRRAHKNLTVLFPVGLVVLGVISVILIVSDTGVTKLLPESLRVRVETINFQQHSVLERGTFYKDALKVVEHYPFGSGGGGWATLYEKYQNNPYTSRQAHNFPLQYLVEVGIIGFIALVGFLGFLYFLYFRQYFNKGSDDTDPRLVFYIVSLSIMVHSLLDFDISYVYLACIVFLCFGGMVASIPFRDIQWRRTGLIKPMRWIYPGVVTLIGVFILIIASMALSADRAYKKANFAITQNKPYEEITAALDSALAKKPNHPDFLNLKTNLMLQGYDQTKDESFYDQAVKFNQDLRRKEPFNRQGLDFEYQLYELKQQTAKMHDVLLLATQHFPWDTQIIGPTPEKSRESFYERLLSFDLKYGDQALKDNDIALKDKYFTEAKQIYALVQEKTKHLLTLPKGQGQGSDFKVTETMQAAMDQINAYDKNE</sequence>
<dbReference type="PANTHER" id="PTHR37422">
    <property type="entry name" value="TEICHURONIC ACID BIOSYNTHESIS PROTEIN TUAE"/>
    <property type="match status" value="1"/>
</dbReference>
<keyword evidence="4 5" id="KW-0472">Membrane</keyword>
<feature type="transmembrane region" description="Helical" evidence="5">
    <location>
        <begin position="100"/>
        <end position="118"/>
    </location>
</feature>
<evidence type="ECO:0000256" key="2">
    <source>
        <dbReference type="ARBA" id="ARBA00022692"/>
    </source>
</evidence>
<name>A0A6B8RUX3_9BACL</name>
<feature type="domain" description="O-antigen ligase-related" evidence="6">
    <location>
        <begin position="348"/>
        <end position="471"/>
    </location>
</feature>
<dbReference type="InterPro" id="IPR007016">
    <property type="entry name" value="O-antigen_ligase-rel_domated"/>
</dbReference>
<reference evidence="8" key="1">
    <citation type="submission" date="2018-11" db="EMBL/GenBank/DDBJ databases">
        <title>Complete genome sequence of Paenibacillus sp. ML311-T8.</title>
        <authorList>
            <person name="Nam Y.-D."/>
            <person name="Kang J."/>
            <person name="Chung W.-H."/>
            <person name="Park Y.S."/>
        </authorList>
    </citation>
    <scope>NUCLEOTIDE SEQUENCE [LARGE SCALE GENOMIC DNA]</scope>
    <source>
        <strain evidence="8">ML311-T8</strain>
    </source>
</reference>
<dbReference type="Pfam" id="PF04932">
    <property type="entry name" value="Wzy_C"/>
    <property type="match status" value="1"/>
</dbReference>
<accession>A0A6B8RUX3</accession>
<keyword evidence="3 5" id="KW-1133">Transmembrane helix</keyword>
<dbReference type="EMBL" id="CP034235">
    <property type="protein sequence ID" value="QGQ99747.1"/>
    <property type="molecule type" value="Genomic_DNA"/>
</dbReference>
<dbReference type="AlphaFoldDB" id="A0A6B8RUX3"/>
<feature type="transmembrane region" description="Helical" evidence="5">
    <location>
        <begin position="459"/>
        <end position="482"/>
    </location>
</feature>
<feature type="transmembrane region" description="Helical" evidence="5">
    <location>
        <begin position="32"/>
        <end position="50"/>
    </location>
</feature>
<evidence type="ECO:0000256" key="1">
    <source>
        <dbReference type="ARBA" id="ARBA00004141"/>
    </source>
</evidence>
<feature type="transmembrane region" description="Helical" evidence="5">
    <location>
        <begin position="519"/>
        <end position="539"/>
    </location>
</feature>
<dbReference type="KEGG" id="ppsc:EHS13_35240"/>
<feature type="transmembrane region" description="Helical" evidence="5">
    <location>
        <begin position="327"/>
        <end position="350"/>
    </location>
</feature>
<feature type="transmembrane region" description="Helical" evidence="5">
    <location>
        <begin position="555"/>
        <end position="576"/>
    </location>
</feature>
<proteinExistence type="predicted"/>
<feature type="transmembrane region" description="Helical" evidence="5">
    <location>
        <begin position="273"/>
        <end position="290"/>
    </location>
</feature>
<comment type="subcellular location">
    <subcellularLocation>
        <location evidence="1">Membrane</location>
        <topology evidence="1">Multi-pass membrane protein</topology>
    </subcellularLocation>
</comment>
<evidence type="ECO:0000256" key="5">
    <source>
        <dbReference type="SAM" id="Phobius"/>
    </source>
</evidence>
<feature type="transmembrane region" description="Helical" evidence="5">
    <location>
        <begin position="223"/>
        <end position="242"/>
    </location>
</feature>
<protein>
    <recommendedName>
        <fullName evidence="6">O-antigen ligase-related domain-containing protein</fullName>
    </recommendedName>
</protein>
<feature type="transmembrane region" description="Helical" evidence="5">
    <location>
        <begin position="70"/>
        <end position="88"/>
    </location>
</feature>
<evidence type="ECO:0000256" key="4">
    <source>
        <dbReference type="ARBA" id="ARBA00023136"/>
    </source>
</evidence>
<feature type="transmembrane region" description="Helical" evidence="5">
    <location>
        <begin position="494"/>
        <end position="513"/>
    </location>
</feature>
<dbReference type="PANTHER" id="PTHR37422:SF13">
    <property type="entry name" value="LIPOPOLYSACCHARIDE BIOSYNTHESIS PROTEIN PA4999-RELATED"/>
    <property type="match status" value="1"/>
</dbReference>
<keyword evidence="8" id="KW-1185">Reference proteome</keyword>
<feature type="transmembrane region" description="Helical" evidence="5">
    <location>
        <begin position="362"/>
        <end position="382"/>
    </location>
</feature>
<organism evidence="7 8">
    <name type="scientific">Paenibacillus psychroresistens</name>
    <dbReference type="NCBI Taxonomy" id="1778678"/>
    <lineage>
        <taxon>Bacteria</taxon>
        <taxon>Bacillati</taxon>
        <taxon>Bacillota</taxon>
        <taxon>Bacilli</taxon>
        <taxon>Bacillales</taxon>
        <taxon>Paenibacillaceae</taxon>
        <taxon>Paenibacillus</taxon>
    </lineage>
</organism>